<evidence type="ECO:0000313" key="2">
    <source>
        <dbReference type="EMBL" id="TXC85048.1"/>
    </source>
</evidence>
<dbReference type="EMBL" id="VORB01000001">
    <property type="protein sequence ID" value="TXC85048.1"/>
    <property type="molecule type" value="Genomic_DNA"/>
</dbReference>
<protein>
    <submittedName>
        <fullName evidence="2">Capsule assembly Wzi family protein</fullName>
    </submittedName>
</protein>
<dbReference type="InterPro" id="IPR038636">
    <property type="entry name" value="Wzi_sf"/>
</dbReference>
<evidence type="ECO:0000313" key="3">
    <source>
        <dbReference type="Proteomes" id="UP000321168"/>
    </source>
</evidence>
<feature type="chain" id="PRO_5023071445" evidence="1">
    <location>
        <begin position="20"/>
        <end position="454"/>
    </location>
</feature>
<comment type="caution">
    <text evidence="2">The sequence shown here is derived from an EMBL/GenBank/DDBJ whole genome shotgun (WGS) entry which is preliminary data.</text>
</comment>
<evidence type="ECO:0000256" key="1">
    <source>
        <dbReference type="SAM" id="SignalP"/>
    </source>
</evidence>
<dbReference type="AlphaFoldDB" id="A0A5C6VPE6"/>
<dbReference type="RefSeq" id="WP_147012100.1">
    <property type="nucleotide sequence ID" value="NZ_VORB01000001.1"/>
</dbReference>
<feature type="signal peptide" evidence="1">
    <location>
        <begin position="1"/>
        <end position="19"/>
    </location>
</feature>
<accession>A0A5C6VPE6</accession>
<dbReference type="OrthoDB" id="9808260at2"/>
<dbReference type="Gene3D" id="2.40.160.130">
    <property type="entry name" value="Capsule assembly protein Wzi"/>
    <property type="match status" value="1"/>
</dbReference>
<reference evidence="2 3" key="1">
    <citation type="submission" date="2019-08" db="EMBL/GenBank/DDBJ databases">
        <title>Genome of Luteibaculum oceani JCM 18817.</title>
        <authorList>
            <person name="Bowman J.P."/>
        </authorList>
    </citation>
    <scope>NUCLEOTIDE SEQUENCE [LARGE SCALE GENOMIC DNA]</scope>
    <source>
        <strain evidence="2 3">JCM 18817</strain>
    </source>
</reference>
<dbReference type="Proteomes" id="UP000321168">
    <property type="component" value="Unassembled WGS sequence"/>
</dbReference>
<organism evidence="2 3">
    <name type="scientific">Luteibaculum oceani</name>
    <dbReference type="NCBI Taxonomy" id="1294296"/>
    <lineage>
        <taxon>Bacteria</taxon>
        <taxon>Pseudomonadati</taxon>
        <taxon>Bacteroidota</taxon>
        <taxon>Flavobacteriia</taxon>
        <taxon>Flavobacteriales</taxon>
        <taxon>Luteibaculaceae</taxon>
        <taxon>Luteibaculum</taxon>
    </lineage>
</organism>
<sequence length="454" mass="52013">MRISLLILGLALSFSQIFAQSISINKIDSIKDVSAGFSMQLRGINSLNASKQKNLLNGYVEFRYQARFQVNRLQFLLQPQLFMGNFGEDQILLRKSGAPLNYVGESGPLLAGNYVLSYKLSDRSVLATGKATFSEDIGYRGLLHNSLSAPIPFLGFSWTGKKFFFNYRYQIAQNPKGEYPDNEFYSKHKGIVHHKFGYQNHWLRIAVFEAITWAANDSSNQRYIEAQYLIPFVPYRPVEFQSGSSDNALLGGELQLNKNGFTAYGKLIFDEFLLRELKAGDGWWANKWSLQLGLEKSFVIGNGTLKLRLEHNRTRPFTFGHNFVAQGWHHRGRAIGHPLGNNFSESILRGQVENQSFKYGFHLSAIELGSRLAQDGGDIYSSSNNRKSDYGYQAVEIPDNYLFYSFWLDRKVEVNGNPYWLQLAFSSRTGYKNDNDYWLEVGIRRGIFKNYYQY</sequence>
<gene>
    <name evidence="2" type="ORF">FRX97_00045</name>
</gene>
<keyword evidence="1" id="KW-0732">Signal</keyword>
<name>A0A5C6VPE6_9FLAO</name>
<keyword evidence="3" id="KW-1185">Reference proteome</keyword>
<proteinExistence type="predicted"/>